<dbReference type="Pfam" id="PF13817">
    <property type="entry name" value="DDE_Tnp_IS66_C"/>
    <property type="match status" value="1"/>
</dbReference>
<dbReference type="InterPro" id="IPR052344">
    <property type="entry name" value="Transposase-related"/>
</dbReference>
<feature type="domain" description="Transposase IS66 C-terminal" evidence="4">
    <location>
        <begin position="469"/>
        <end position="509"/>
    </location>
</feature>
<dbReference type="Proteomes" id="UP000075324">
    <property type="component" value="Unassembled WGS sequence"/>
</dbReference>
<comment type="caution">
    <text evidence="5">The sequence shown here is derived from an EMBL/GenBank/DDBJ whole genome shotgun (WGS) entry which is preliminary data.</text>
</comment>
<gene>
    <name evidence="5" type="ORF">B4110_3763</name>
</gene>
<dbReference type="InterPro" id="IPR004291">
    <property type="entry name" value="Transposase_IS66_central"/>
</dbReference>
<evidence type="ECO:0000313" key="5">
    <source>
        <dbReference type="EMBL" id="KYD27496.1"/>
    </source>
</evidence>
<name>A0A150MST0_9BACL</name>
<evidence type="ECO:0000259" key="4">
    <source>
        <dbReference type="Pfam" id="PF13817"/>
    </source>
</evidence>
<proteinExistence type="predicted"/>
<evidence type="ECO:0000259" key="3">
    <source>
        <dbReference type="Pfam" id="PF13007"/>
    </source>
</evidence>
<evidence type="ECO:0000313" key="6">
    <source>
        <dbReference type="Proteomes" id="UP000075324"/>
    </source>
</evidence>
<dbReference type="EMBL" id="LQYW01000100">
    <property type="protein sequence ID" value="KYD27496.1"/>
    <property type="molecule type" value="Genomic_DNA"/>
</dbReference>
<dbReference type="NCBIfam" id="NF033517">
    <property type="entry name" value="transpos_IS66"/>
    <property type="match status" value="1"/>
</dbReference>
<dbReference type="InterPro" id="IPR024463">
    <property type="entry name" value="Transposase_TnpC_homeodom"/>
</dbReference>
<dbReference type="RefSeq" id="WP_062678579.1">
    <property type="nucleotide sequence ID" value="NZ_LQYW01000100.1"/>
</dbReference>
<dbReference type="Pfam" id="PF03050">
    <property type="entry name" value="DDE_Tnp_IS66"/>
    <property type="match status" value="1"/>
</dbReference>
<dbReference type="Pfam" id="PF13005">
    <property type="entry name" value="zf-IS66"/>
    <property type="match status" value="1"/>
</dbReference>
<organism evidence="5 6">
    <name type="scientific">Parageobacillus toebii</name>
    <dbReference type="NCBI Taxonomy" id="153151"/>
    <lineage>
        <taxon>Bacteria</taxon>
        <taxon>Bacillati</taxon>
        <taxon>Bacillota</taxon>
        <taxon>Bacilli</taxon>
        <taxon>Bacillales</taxon>
        <taxon>Anoxybacillaceae</taxon>
        <taxon>Parageobacillus</taxon>
    </lineage>
</organism>
<dbReference type="AlphaFoldDB" id="A0A150MST0"/>
<dbReference type="PATRIC" id="fig|153151.4.peg.372"/>
<evidence type="ECO:0000259" key="2">
    <source>
        <dbReference type="Pfam" id="PF13005"/>
    </source>
</evidence>
<evidence type="ECO:0000259" key="1">
    <source>
        <dbReference type="Pfam" id="PF03050"/>
    </source>
</evidence>
<feature type="domain" description="Transposase TnpC homeodomain" evidence="3">
    <location>
        <begin position="32"/>
        <end position="104"/>
    </location>
</feature>
<dbReference type="PANTHER" id="PTHR33678">
    <property type="entry name" value="BLL1576 PROTEIN"/>
    <property type="match status" value="1"/>
</dbReference>
<dbReference type="InterPro" id="IPR024474">
    <property type="entry name" value="Znf_dom_IS66"/>
</dbReference>
<protein>
    <recommendedName>
        <fullName evidence="7">Transposase</fullName>
    </recommendedName>
</protein>
<dbReference type="InterPro" id="IPR039552">
    <property type="entry name" value="IS66_C"/>
</dbReference>
<feature type="domain" description="Transposase IS66 zinc-finger binding" evidence="2">
    <location>
        <begin position="112"/>
        <end position="156"/>
    </location>
</feature>
<feature type="domain" description="Transposase IS66 central" evidence="1">
    <location>
        <begin position="176"/>
        <end position="462"/>
    </location>
</feature>
<evidence type="ECO:0008006" key="7">
    <source>
        <dbReference type="Google" id="ProtNLM"/>
    </source>
</evidence>
<accession>A0A150MST0</accession>
<dbReference type="PANTHER" id="PTHR33678:SF1">
    <property type="entry name" value="BLL1576 PROTEIN"/>
    <property type="match status" value="1"/>
</dbReference>
<sequence length="525" mass="61300">MMKNLKNPNQNPFELIEKLQQQIVELTAKLRWYEEQYRLSQKRKFGSSSEKTNPNQLELPLFNEAEVESNVKAEEPTVETITYRRKKKRGQRQATFENLPMETIEYRFPEEEQVCSCCGEKTHEMSTEVRQELVIIPAQVKVLQHVRYVYGCRHCERNEIETPIVTAPAPKSVYPKSLASPSSMAYIMNQKYVEGLPLYRQEQQFKRLGVILSRQTMANWMLYGAEKWLAPIYQRMKEHLLSKDILHADETTVQVLHEPGRSSTSKSYMWLYRTGREDPPLVLYDYQETRAGEHAKEFLKGFKGYLHVDGYAGYHKVSGVTLVGCWAHARRKFDEALNVLPESKRHSAVTAREGLNFCNQLFAIERDLKECTPEERYKKRLKHSQPLLEAFSAWLKTEKSNVLPKSLLGQAITYCLNQWEKLVAFLKDGRLEIDNNRSERSIKPFVIGRKNWIFSNTPKGAKASSIIYSIVETAKENKLNPFYYLRYLFERLPNMDISNMDELDQLLPWSKTIPLNCRVFNNLSQ</sequence>
<dbReference type="Pfam" id="PF13007">
    <property type="entry name" value="LZ_Tnp_IS66"/>
    <property type="match status" value="1"/>
</dbReference>
<reference evidence="5 6" key="1">
    <citation type="submission" date="2016-01" db="EMBL/GenBank/DDBJ databases">
        <title>Draft Genome Sequences of Seven Thermophilic Sporeformers Isolated from Foods.</title>
        <authorList>
            <person name="Berendsen E.M."/>
            <person name="Wells-Bennik M.H."/>
            <person name="Krawcyk A.O."/>
            <person name="De Jong A."/>
            <person name="Holsappel S."/>
            <person name="Eijlander R.T."/>
            <person name="Kuipers O.P."/>
        </authorList>
    </citation>
    <scope>NUCLEOTIDE SEQUENCE [LARGE SCALE GENOMIC DNA]</scope>
    <source>
        <strain evidence="5 6">B4110</strain>
    </source>
</reference>